<evidence type="ECO:0000256" key="1">
    <source>
        <dbReference type="SAM" id="MobiDB-lite"/>
    </source>
</evidence>
<feature type="compositionally biased region" description="Basic residues" evidence="1">
    <location>
        <begin position="106"/>
        <end position="121"/>
    </location>
</feature>
<dbReference type="AlphaFoldDB" id="A0A1X6NLM2"/>
<name>A0A1X6NLM2_PORUM</name>
<evidence type="ECO:0000313" key="3">
    <source>
        <dbReference type="Proteomes" id="UP000218209"/>
    </source>
</evidence>
<gene>
    <name evidence="2" type="ORF">BU14_1407s0001</name>
</gene>
<feature type="compositionally biased region" description="Basic and acidic residues" evidence="1">
    <location>
        <begin position="95"/>
        <end position="105"/>
    </location>
</feature>
<dbReference type="EMBL" id="KV919500">
    <property type="protein sequence ID" value="OSX69541.1"/>
    <property type="molecule type" value="Genomic_DNA"/>
</dbReference>
<sequence>MGGRRRRRRGGRHAVACAPLFCDASASWGRERRAPLRIGAEYFFLPRRQQHRRAACTHTTNAGNGNDACILRPTRTVAGRVARRRGARPPCKTLARRDAAAPEKKEKKRATARTRRHAGRRRPLDGVW</sequence>
<reference evidence="2 3" key="1">
    <citation type="submission" date="2017-03" db="EMBL/GenBank/DDBJ databases">
        <title>WGS assembly of Porphyra umbilicalis.</title>
        <authorList>
            <person name="Brawley S.H."/>
            <person name="Blouin N.A."/>
            <person name="Ficko-Blean E."/>
            <person name="Wheeler G.L."/>
            <person name="Lohr M."/>
            <person name="Goodson H.V."/>
            <person name="Jenkins J.W."/>
            <person name="Blaby-Haas C.E."/>
            <person name="Helliwell K.E."/>
            <person name="Chan C."/>
            <person name="Marriage T."/>
            <person name="Bhattacharya D."/>
            <person name="Klein A.S."/>
            <person name="Badis Y."/>
            <person name="Brodie J."/>
            <person name="Cao Y."/>
            <person name="Collen J."/>
            <person name="Dittami S.M."/>
            <person name="Gachon C.M."/>
            <person name="Green B.R."/>
            <person name="Karpowicz S."/>
            <person name="Kim J.W."/>
            <person name="Kudahl U."/>
            <person name="Lin S."/>
            <person name="Michel G."/>
            <person name="Mittag M."/>
            <person name="Olson B.J."/>
            <person name="Pangilinan J."/>
            <person name="Peng Y."/>
            <person name="Qiu H."/>
            <person name="Shu S."/>
            <person name="Singer J.T."/>
            <person name="Smith A.G."/>
            <person name="Sprecher B.N."/>
            <person name="Wagner V."/>
            <person name="Wang W."/>
            <person name="Wang Z.-Y."/>
            <person name="Yan J."/>
            <person name="Yarish C."/>
            <person name="Zoeuner-Riek S."/>
            <person name="Zhuang Y."/>
            <person name="Zou Y."/>
            <person name="Lindquist E.A."/>
            <person name="Grimwood J."/>
            <person name="Barry K."/>
            <person name="Rokhsar D.S."/>
            <person name="Schmutz J."/>
            <person name="Stiller J.W."/>
            <person name="Grossman A.R."/>
            <person name="Prochnik S.E."/>
        </authorList>
    </citation>
    <scope>NUCLEOTIDE SEQUENCE [LARGE SCALE GENOMIC DNA]</scope>
    <source>
        <strain evidence="2">4086291</strain>
    </source>
</reference>
<keyword evidence="3" id="KW-1185">Reference proteome</keyword>
<organism evidence="2 3">
    <name type="scientific">Porphyra umbilicalis</name>
    <name type="common">Purple laver</name>
    <name type="synonym">Red alga</name>
    <dbReference type="NCBI Taxonomy" id="2786"/>
    <lineage>
        <taxon>Eukaryota</taxon>
        <taxon>Rhodophyta</taxon>
        <taxon>Bangiophyceae</taxon>
        <taxon>Bangiales</taxon>
        <taxon>Bangiaceae</taxon>
        <taxon>Porphyra</taxon>
    </lineage>
</organism>
<protein>
    <submittedName>
        <fullName evidence="2">Uncharacterized protein</fullName>
    </submittedName>
</protein>
<evidence type="ECO:0000313" key="2">
    <source>
        <dbReference type="EMBL" id="OSX69541.1"/>
    </source>
</evidence>
<accession>A0A1X6NLM2</accession>
<proteinExistence type="predicted"/>
<feature type="region of interest" description="Disordered" evidence="1">
    <location>
        <begin position="80"/>
        <end position="128"/>
    </location>
</feature>
<dbReference type="Proteomes" id="UP000218209">
    <property type="component" value="Unassembled WGS sequence"/>
</dbReference>